<evidence type="ECO:0000313" key="4">
    <source>
        <dbReference type="Proteomes" id="UP001500503"/>
    </source>
</evidence>
<evidence type="ECO:0000259" key="2">
    <source>
        <dbReference type="SMART" id="SM00458"/>
    </source>
</evidence>
<dbReference type="PROSITE" id="PS50231">
    <property type="entry name" value="RICIN_B_LECTIN"/>
    <property type="match status" value="1"/>
</dbReference>
<feature type="chain" id="PRO_5047280922" description="Ricin B lectin domain-containing protein" evidence="1">
    <location>
        <begin position="43"/>
        <end position="514"/>
    </location>
</feature>
<dbReference type="EMBL" id="BAABHF010000016">
    <property type="protein sequence ID" value="GAA4491353.1"/>
    <property type="molecule type" value="Genomic_DNA"/>
</dbReference>
<evidence type="ECO:0000256" key="1">
    <source>
        <dbReference type="SAM" id="SignalP"/>
    </source>
</evidence>
<dbReference type="InterPro" id="IPR015289">
    <property type="entry name" value="A-L-arabinofuranosidase_B_cat"/>
</dbReference>
<gene>
    <name evidence="3" type="ORF">GCM10023191_025190</name>
</gene>
<accession>A0ABP8PRZ4</accession>
<organism evidence="3 4">
    <name type="scientific">Actinoallomurus oryzae</name>
    <dbReference type="NCBI Taxonomy" id="502180"/>
    <lineage>
        <taxon>Bacteria</taxon>
        <taxon>Bacillati</taxon>
        <taxon>Actinomycetota</taxon>
        <taxon>Actinomycetes</taxon>
        <taxon>Streptosporangiales</taxon>
        <taxon>Thermomonosporaceae</taxon>
        <taxon>Actinoallomurus</taxon>
    </lineage>
</organism>
<comment type="caution">
    <text evidence="3">The sequence shown here is derived from an EMBL/GenBank/DDBJ whole genome shotgun (WGS) entry which is preliminary data.</text>
</comment>
<dbReference type="InterPro" id="IPR038964">
    <property type="entry name" value="ABFB"/>
</dbReference>
<dbReference type="Pfam" id="PF09206">
    <property type="entry name" value="ArabFuran-catal"/>
    <property type="match status" value="1"/>
</dbReference>
<dbReference type="PANTHER" id="PTHR39447">
    <property type="entry name" value="ALPHA-L-ARABINOFURANOSIDASE B"/>
    <property type="match status" value="1"/>
</dbReference>
<feature type="signal peptide" evidence="1">
    <location>
        <begin position="1"/>
        <end position="42"/>
    </location>
</feature>
<sequence length="514" mass="52598">MRYSPVLLAGRAARGLSAAAALPAMLVALLVAVLTWVAPASAAGTGPCDIYASGGTPCVAAHSTVRALYGAYNGHLYQVRRASDSTTRDIGVLSAGGVADAAAQDSFCAGTTCVITVVYDQSGHGNDLWYQGSAQVPGSSQSSPAKVTSESLTVGGHKAYSLYINPGNSYWRDGHLTGVPTGSAPEGEYMVTSGTHVNSGCCFDYGNSETTRKADAAGAMDAINFSTSCWFGGCSGNGPWVQADLEWGLYPGGSQSWNPAQRAFTSPYVTAMLKNNGSTGFALKGSSAQAGSLTTMYNGPLPSGYSPMKKQGAIVLGSGGDCCKPGGGANLSAGTFYEGAMVAGYPSDATDNAVQANITAAGYGSGGNGGAFPTDQHQLVIGSDGLCLDVYGNSSTAGAAIDQWTCNGQTNQQFTFVPGANGYGELQARNSGQVVAVANNSTASGTPDIVQQARNWSSGSMWKPLQQSDGSWSFQNANNGLCLDVYGAGSNLGQQLDQWPCKNAPGTNQDFSPR</sequence>
<dbReference type="PANTHER" id="PTHR39447:SF2">
    <property type="entry name" value="ALPHA-L-ARABINOFURANOSIDASE B"/>
    <property type="match status" value="1"/>
</dbReference>
<keyword evidence="4" id="KW-1185">Reference proteome</keyword>
<reference evidence="4" key="1">
    <citation type="journal article" date="2019" name="Int. J. Syst. Evol. Microbiol.">
        <title>The Global Catalogue of Microorganisms (GCM) 10K type strain sequencing project: providing services to taxonomists for standard genome sequencing and annotation.</title>
        <authorList>
            <consortium name="The Broad Institute Genomics Platform"/>
            <consortium name="The Broad Institute Genome Sequencing Center for Infectious Disease"/>
            <person name="Wu L."/>
            <person name="Ma J."/>
        </authorList>
    </citation>
    <scope>NUCLEOTIDE SEQUENCE [LARGE SCALE GENOMIC DNA]</scope>
    <source>
        <strain evidence="4">JCM 17933</strain>
    </source>
</reference>
<feature type="domain" description="Ricin B lectin" evidence="2">
    <location>
        <begin position="376"/>
        <end position="514"/>
    </location>
</feature>
<dbReference type="Pfam" id="PF14200">
    <property type="entry name" value="RicinB_lectin_2"/>
    <property type="match status" value="2"/>
</dbReference>
<name>A0ABP8PRZ4_9ACTN</name>
<dbReference type="Gene3D" id="2.60.120.200">
    <property type="match status" value="1"/>
</dbReference>
<dbReference type="CDD" id="cd00161">
    <property type="entry name" value="beta-trefoil_Ricin-like"/>
    <property type="match status" value="1"/>
</dbReference>
<dbReference type="Gene3D" id="2.80.10.50">
    <property type="match status" value="1"/>
</dbReference>
<evidence type="ECO:0000313" key="3">
    <source>
        <dbReference type="EMBL" id="GAA4491353.1"/>
    </source>
</evidence>
<proteinExistence type="predicted"/>
<dbReference type="InterPro" id="IPR035992">
    <property type="entry name" value="Ricin_B-like_lectins"/>
</dbReference>
<dbReference type="SMART" id="SM00458">
    <property type="entry name" value="RICIN"/>
    <property type="match status" value="1"/>
</dbReference>
<protein>
    <recommendedName>
        <fullName evidence="2">Ricin B lectin domain-containing protein</fullName>
    </recommendedName>
</protein>
<dbReference type="Proteomes" id="UP001500503">
    <property type="component" value="Unassembled WGS sequence"/>
</dbReference>
<dbReference type="SUPFAM" id="SSF50370">
    <property type="entry name" value="Ricin B-like lectins"/>
    <property type="match status" value="1"/>
</dbReference>
<dbReference type="InterPro" id="IPR013320">
    <property type="entry name" value="ConA-like_dom_sf"/>
</dbReference>
<dbReference type="SUPFAM" id="SSF49899">
    <property type="entry name" value="Concanavalin A-like lectins/glucanases"/>
    <property type="match status" value="1"/>
</dbReference>
<keyword evidence="1" id="KW-0732">Signal</keyword>
<dbReference type="InterPro" id="IPR000772">
    <property type="entry name" value="Ricin_B_lectin"/>
</dbReference>
<dbReference type="RefSeq" id="WP_345461977.1">
    <property type="nucleotide sequence ID" value="NZ_BAABHF010000016.1"/>
</dbReference>